<dbReference type="Proteomes" id="UP000177797">
    <property type="component" value="Unassembled WGS sequence"/>
</dbReference>
<dbReference type="AlphaFoldDB" id="A0A1G2NED7"/>
<dbReference type="EMBL" id="MHSA01000012">
    <property type="protein sequence ID" value="OHA34416.1"/>
    <property type="molecule type" value="Genomic_DNA"/>
</dbReference>
<comment type="caution">
    <text evidence="1">The sequence shown here is derived from an EMBL/GenBank/DDBJ whole genome shotgun (WGS) entry which is preliminary data.</text>
</comment>
<protein>
    <submittedName>
        <fullName evidence="1">Uncharacterized protein</fullName>
    </submittedName>
</protein>
<proteinExistence type="predicted"/>
<sequence>MKNQRYLIVLLLFVAALFTLTVNLTAAISVQKVWQPDSQLAPANTRVSFMQFLLLSDTTERVDGITIQTTGTDVSVYRQSLLENGFGDIVGTIGIRESNTQFMPLSLIVKAGEPVYLTLKGDMERIIDSGYSGTIIGTDVVAIWTGATVSGSLPLVGTRHTVNTSLQVGGITSTGRKGSHQNITAGENQVLGSIEVTTSSAENMLVYGLPIEIHSTGGDPSRIRNLVAMDQNGAIIASSRGTSVLRKEYGHAMFALYSEKGGIVLPKGTSTIFFKGDTTDAFSRGGTIAVETNPSEWNAYGVLYGYQGAVSGLGSVLSATSFVRVPRLDVSTTSPQYMQVNAGTLQVPTLSILLDATKSSEDIRVTQIPILMVTSPQWKRDLSQLTLYDGSTLISWFHDDLGLDDGIAQLTLYFGANGFVVPKGTAKTVTVKLNISPNAIGFYGIALGDFANVDGVALQSGKTPTMSVTIGYTIVHAQSGKG</sequence>
<accession>A0A1G2NED7</accession>
<evidence type="ECO:0000313" key="2">
    <source>
        <dbReference type="Proteomes" id="UP000177797"/>
    </source>
</evidence>
<reference evidence="1 2" key="1">
    <citation type="journal article" date="2016" name="Nat. Commun.">
        <title>Thousands of microbial genomes shed light on interconnected biogeochemical processes in an aquifer system.</title>
        <authorList>
            <person name="Anantharaman K."/>
            <person name="Brown C.T."/>
            <person name="Hug L.A."/>
            <person name="Sharon I."/>
            <person name="Castelle C.J."/>
            <person name="Probst A.J."/>
            <person name="Thomas B.C."/>
            <person name="Singh A."/>
            <person name="Wilkins M.J."/>
            <person name="Karaoz U."/>
            <person name="Brodie E.L."/>
            <person name="Williams K.H."/>
            <person name="Hubbard S.S."/>
            <person name="Banfield J.F."/>
        </authorList>
    </citation>
    <scope>NUCLEOTIDE SEQUENCE [LARGE SCALE GENOMIC DNA]</scope>
</reference>
<name>A0A1G2NED7_9BACT</name>
<organism evidence="1 2">
    <name type="scientific">Candidatus Taylorbacteria bacterium RIFCSPLOWO2_01_FULL_48_100</name>
    <dbReference type="NCBI Taxonomy" id="1802322"/>
    <lineage>
        <taxon>Bacteria</taxon>
        <taxon>Candidatus Tayloriibacteriota</taxon>
    </lineage>
</organism>
<evidence type="ECO:0000313" key="1">
    <source>
        <dbReference type="EMBL" id="OHA34416.1"/>
    </source>
</evidence>
<gene>
    <name evidence="1" type="ORF">A2938_01025</name>
</gene>